<dbReference type="AlphaFoldDB" id="A0AAD8UIJ0"/>
<reference evidence="1" key="1">
    <citation type="submission" date="2021-12" db="EMBL/GenBank/DDBJ databases">
        <title>Comparative genomics, transcriptomics and evolutionary studies reveal genomic signatures of adaptation to plant cell wall in hemibiotrophic fungi.</title>
        <authorList>
            <consortium name="DOE Joint Genome Institute"/>
            <person name="Baroncelli R."/>
            <person name="Diaz J.F."/>
            <person name="Benocci T."/>
            <person name="Peng M."/>
            <person name="Battaglia E."/>
            <person name="Haridas S."/>
            <person name="Andreopoulos W."/>
            <person name="Labutti K."/>
            <person name="Pangilinan J."/>
            <person name="Floch G.L."/>
            <person name="Makela M.R."/>
            <person name="Henrissat B."/>
            <person name="Grigoriev I.V."/>
            <person name="Crouch J.A."/>
            <person name="De Vries R.P."/>
            <person name="Sukno S.A."/>
            <person name="Thon M.R."/>
        </authorList>
    </citation>
    <scope>NUCLEOTIDE SEQUENCE</scope>
    <source>
        <strain evidence="1">CBS 112980</strain>
    </source>
</reference>
<comment type="caution">
    <text evidence="1">The sequence shown here is derived from an EMBL/GenBank/DDBJ whole genome shotgun (WGS) entry which is preliminary data.</text>
</comment>
<evidence type="ECO:0000313" key="2">
    <source>
        <dbReference type="Proteomes" id="UP001244207"/>
    </source>
</evidence>
<dbReference type="Proteomes" id="UP001244207">
    <property type="component" value="Unassembled WGS sequence"/>
</dbReference>
<keyword evidence="2" id="KW-1185">Reference proteome</keyword>
<dbReference type="RefSeq" id="XP_060362166.1">
    <property type="nucleotide sequence ID" value="XM_060510699.1"/>
</dbReference>
<proteinExistence type="predicted"/>
<protein>
    <submittedName>
        <fullName evidence="1">Uncharacterized protein</fullName>
    </submittedName>
</protein>
<sequence>MLRSTTFIVNNLVPPLLPGSDLRINTCTLAGIHVGSPPWKTPRSQVLSHGWGTGTLASRCRRTDPGPLGPGSGVNRAHVETIFARTSSTSELRQIEVHVKVWSWIWFNLGYAEKHNTSMVLVSSTVESGDCGRAPGIHLVSKTPYIETAEAYVKTGKDPISR</sequence>
<accession>A0AAD8UIJ0</accession>
<dbReference type="EMBL" id="JAHMHS010000084">
    <property type="protein sequence ID" value="KAK1721370.1"/>
    <property type="molecule type" value="Genomic_DNA"/>
</dbReference>
<name>A0AAD8UIJ0_GLOAC</name>
<gene>
    <name evidence="1" type="ORF">BDZ83DRAFT_654154</name>
</gene>
<dbReference type="GeneID" id="85394598"/>
<evidence type="ECO:0000313" key="1">
    <source>
        <dbReference type="EMBL" id="KAK1721370.1"/>
    </source>
</evidence>
<organism evidence="1 2">
    <name type="scientific">Glomerella acutata</name>
    <name type="common">Colletotrichum acutatum</name>
    <dbReference type="NCBI Taxonomy" id="27357"/>
    <lineage>
        <taxon>Eukaryota</taxon>
        <taxon>Fungi</taxon>
        <taxon>Dikarya</taxon>
        <taxon>Ascomycota</taxon>
        <taxon>Pezizomycotina</taxon>
        <taxon>Sordariomycetes</taxon>
        <taxon>Hypocreomycetidae</taxon>
        <taxon>Glomerellales</taxon>
        <taxon>Glomerellaceae</taxon>
        <taxon>Colletotrichum</taxon>
        <taxon>Colletotrichum acutatum species complex</taxon>
    </lineage>
</organism>